<dbReference type="HOGENOM" id="CLU_000288_7_40_1"/>
<evidence type="ECO:0000313" key="8">
    <source>
        <dbReference type="EMBL" id="ESO83864.1"/>
    </source>
</evidence>
<dbReference type="PRINTS" id="PR00109">
    <property type="entry name" value="TYRKINASE"/>
</dbReference>
<keyword evidence="9" id="KW-1185">Reference proteome</keyword>
<dbReference type="EMBL" id="KB203567">
    <property type="protein sequence ID" value="ESO83864.1"/>
    <property type="molecule type" value="Genomic_DNA"/>
</dbReference>
<dbReference type="InterPro" id="IPR000719">
    <property type="entry name" value="Prot_kinase_dom"/>
</dbReference>
<dbReference type="OrthoDB" id="28230at2759"/>
<dbReference type="SUPFAM" id="SSF56112">
    <property type="entry name" value="Protein kinase-like (PK-like)"/>
    <property type="match status" value="1"/>
</dbReference>
<dbReference type="InterPro" id="IPR011009">
    <property type="entry name" value="Kinase-like_dom_sf"/>
</dbReference>
<dbReference type="GO" id="GO:0005886">
    <property type="term" value="C:plasma membrane"/>
    <property type="evidence" value="ECO:0007669"/>
    <property type="project" value="TreeGrafter"/>
</dbReference>
<evidence type="ECO:0000256" key="3">
    <source>
        <dbReference type="PIRSR" id="PIRSR000615-1"/>
    </source>
</evidence>
<dbReference type="STRING" id="225164.V4B5T1"/>
<reference evidence="8 9" key="1">
    <citation type="journal article" date="2013" name="Nature">
        <title>Insights into bilaterian evolution from three spiralian genomes.</title>
        <authorList>
            <person name="Simakov O."/>
            <person name="Marletaz F."/>
            <person name="Cho S.J."/>
            <person name="Edsinger-Gonzales E."/>
            <person name="Havlak P."/>
            <person name="Hellsten U."/>
            <person name="Kuo D.H."/>
            <person name="Larsson T."/>
            <person name="Lv J."/>
            <person name="Arendt D."/>
            <person name="Savage R."/>
            <person name="Osoegawa K."/>
            <person name="de Jong P."/>
            <person name="Grimwood J."/>
            <person name="Chapman J.A."/>
            <person name="Shapiro H."/>
            <person name="Aerts A."/>
            <person name="Otillar R.P."/>
            <person name="Terry A.Y."/>
            <person name="Boore J.L."/>
            <person name="Grigoriev I.V."/>
            <person name="Lindberg D.R."/>
            <person name="Seaver E.C."/>
            <person name="Weisblat D.A."/>
            <person name="Putnam N.H."/>
            <person name="Rokhsar D.S."/>
        </authorList>
    </citation>
    <scope>NUCLEOTIDE SEQUENCE [LARGE SCALE GENOMIC DNA]</scope>
</reference>
<dbReference type="KEGG" id="lgi:LOTGIDRAFT_132698"/>
<protein>
    <recommendedName>
        <fullName evidence="7">Protein kinase domain-containing protein</fullName>
    </recommendedName>
</protein>
<feature type="binding site" evidence="5">
    <location>
        <position position="169"/>
    </location>
    <ligand>
        <name>Mg(2+)</name>
        <dbReference type="ChEBI" id="CHEBI:18420"/>
    </ligand>
</feature>
<evidence type="ECO:0000256" key="5">
    <source>
        <dbReference type="PIRSR" id="PIRSR000615-3"/>
    </source>
</evidence>
<dbReference type="SMART" id="SM00219">
    <property type="entry name" value="TyrKc"/>
    <property type="match status" value="1"/>
</dbReference>
<dbReference type="PROSITE" id="PS00109">
    <property type="entry name" value="PROTEIN_KINASE_TYR"/>
    <property type="match status" value="1"/>
</dbReference>
<feature type="binding site" evidence="5">
    <location>
        <position position="156"/>
    </location>
    <ligand>
        <name>Mg(2+)</name>
        <dbReference type="ChEBI" id="CHEBI:18420"/>
    </ligand>
</feature>
<dbReference type="CTD" id="20233334"/>
<evidence type="ECO:0000259" key="7">
    <source>
        <dbReference type="PROSITE" id="PS50011"/>
    </source>
</evidence>
<dbReference type="InterPro" id="IPR008266">
    <property type="entry name" value="Tyr_kinase_AS"/>
</dbReference>
<sequence>MPCQQEGFPRQRLRIQETLGEGNFGKVVKAEALDISGNGTWETVAVKMCKEAATDLQKEEFSHELSLVKRIPKHPNVVSYLGYCKSLDQPTFIILEYISGGNLIQFLRDRRPGSGSKSNEQEINSSELSSFAHQIAKGLAHLSHHNIIHRDVAARNILISESHICKVADLGLARDLYESDVYEIASKGGLPIRWMAPESLTDGLYTTQSDIWSYGVLLWEIITLGASPYPGLSARQVMSTVVGGNKLECPEFCSQTIKDLIMQCWEIDKDKRPTFDQICTSLERLLEEQSDYLNLQNYEEGIYSVLFPTNYDEKL</sequence>
<accession>V4B5T1</accession>
<dbReference type="Pfam" id="PF07714">
    <property type="entry name" value="PK_Tyr_Ser-Thr"/>
    <property type="match status" value="1"/>
</dbReference>
<dbReference type="CDD" id="cd00192">
    <property type="entry name" value="PTKc"/>
    <property type="match status" value="1"/>
</dbReference>
<dbReference type="InterPro" id="IPR020635">
    <property type="entry name" value="Tyr_kinase_cat_dom"/>
</dbReference>
<dbReference type="PIRSF" id="PIRSF000615">
    <property type="entry name" value="TyrPK_CSF1-R"/>
    <property type="match status" value="1"/>
</dbReference>
<dbReference type="GO" id="GO:0005524">
    <property type="term" value="F:ATP binding"/>
    <property type="evidence" value="ECO:0007669"/>
    <property type="project" value="UniProtKB-UniRule"/>
</dbReference>
<evidence type="ECO:0000256" key="4">
    <source>
        <dbReference type="PIRSR" id="PIRSR000615-2"/>
    </source>
</evidence>
<organism evidence="8 9">
    <name type="scientific">Lottia gigantea</name>
    <name type="common">Giant owl limpet</name>
    <dbReference type="NCBI Taxonomy" id="225164"/>
    <lineage>
        <taxon>Eukaryota</taxon>
        <taxon>Metazoa</taxon>
        <taxon>Spiralia</taxon>
        <taxon>Lophotrochozoa</taxon>
        <taxon>Mollusca</taxon>
        <taxon>Gastropoda</taxon>
        <taxon>Patellogastropoda</taxon>
        <taxon>Lottioidea</taxon>
        <taxon>Lottiidae</taxon>
        <taxon>Lottia</taxon>
    </lineage>
</organism>
<dbReference type="GO" id="GO:0043235">
    <property type="term" value="C:receptor complex"/>
    <property type="evidence" value="ECO:0007669"/>
    <property type="project" value="TreeGrafter"/>
</dbReference>
<feature type="domain" description="Protein kinase" evidence="7">
    <location>
        <begin position="13"/>
        <end position="293"/>
    </location>
</feature>
<feature type="binding site" evidence="4 6">
    <location>
        <position position="47"/>
    </location>
    <ligand>
        <name>ATP</name>
        <dbReference type="ChEBI" id="CHEBI:30616"/>
    </ligand>
</feature>
<dbReference type="AlphaFoldDB" id="V4B5T1"/>
<comment type="catalytic activity">
    <reaction evidence="2">
        <text>L-tyrosyl-[protein] + ATP = O-phospho-L-tyrosyl-[protein] + ADP + H(+)</text>
        <dbReference type="Rhea" id="RHEA:10596"/>
        <dbReference type="Rhea" id="RHEA-COMP:10136"/>
        <dbReference type="Rhea" id="RHEA-COMP:20101"/>
        <dbReference type="ChEBI" id="CHEBI:15378"/>
        <dbReference type="ChEBI" id="CHEBI:30616"/>
        <dbReference type="ChEBI" id="CHEBI:46858"/>
        <dbReference type="ChEBI" id="CHEBI:61978"/>
        <dbReference type="ChEBI" id="CHEBI:456216"/>
        <dbReference type="EC" id="2.7.10.1"/>
    </reaction>
</comment>
<dbReference type="InterPro" id="IPR050122">
    <property type="entry name" value="RTK"/>
</dbReference>
<proteinExistence type="predicted"/>
<dbReference type="PROSITE" id="PS50011">
    <property type="entry name" value="PROTEIN_KINASE_DOM"/>
    <property type="match status" value="1"/>
</dbReference>
<keyword evidence="5" id="KW-0479">Metal-binding</keyword>
<dbReference type="PROSITE" id="PS00107">
    <property type="entry name" value="PROTEIN_KINASE_ATP"/>
    <property type="match status" value="1"/>
</dbReference>
<evidence type="ECO:0000256" key="1">
    <source>
        <dbReference type="ARBA" id="ARBA00004167"/>
    </source>
</evidence>
<dbReference type="PANTHER" id="PTHR24416">
    <property type="entry name" value="TYROSINE-PROTEIN KINASE RECEPTOR"/>
    <property type="match status" value="1"/>
</dbReference>
<dbReference type="GO" id="GO:0046872">
    <property type="term" value="F:metal ion binding"/>
    <property type="evidence" value="ECO:0007669"/>
    <property type="project" value="UniProtKB-KW"/>
</dbReference>
<feature type="binding site" evidence="4">
    <location>
        <position position="155"/>
    </location>
    <ligand>
        <name>ATP</name>
        <dbReference type="ChEBI" id="CHEBI:30616"/>
    </ligand>
</feature>
<dbReference type="GeneID" id="20233334"/>
<evidence type="ECO:0000256" key="2">
    <source>
        <dbReference type="ARBA" id="ARBA00051243"/>
    </source>
</evidence>
<dbReference type="RefSeq" id="XP_009065441.1">
    <property type="nucleotide sequence ID" value="XM_009067193.1"/>
</dbReference>
<dbReference type="Gene3D" id="1.10.510.10">
    <property type="entry name" value="Transferase(Phosphotransferase) domain 1"/>
    <property type="match status" value="1"/>
</dbReference>
<evidence type="ECO:0000313" key="9">
    <source>
        <dbReference type="Proteomes" id="UP000030746"/>
    </source>
</evidence>
<comment type="subcellular location">
    <subcellularLocation>
        <location evidence="1">Membrane</location>
        <topology evidence="1">Single-pass membrane protein</topology>
    </subcellularLocation>
</comment>
<dbReference type="GO" id="GO:0004714">
    <property type="term" value="F:transmembrane receptor protein tyrosine kinase activity"/>
    <property type="evidence" value="ECO:0007669"/>
    <property type="project" value="UniProtKB-EC"/>
</dbReference>
<evidence type="ECO:0000256" key="6">
    <source>
        <dbReference type="PROSITE-ProRule" id="PRU10141"/>
    </source>
</evidence>
<dbReference type="GO" id="GO:0007169">
    <property type="term" value="P:cell surface receptor protein tyrosine kinase signaling pathway"/>
    <property type="evidence" value="ECO:0007669"/>
    <property type="project" value="TreeGrafter"/>
</dbReference>
<keyword evidence="4 6" id="KW-0067">ATP-binding</keyword>
<name>V4B5T1_LOTGI</name>
<feature type="active site" description="Proton acceptor" evidence="3">
    <location>
        <position position="151"/>
    </location>
</feature>
<keyword evidence="5" id="KW-0460">Magnesium</keyword>
<dbReference type="InterPro" id="IPR017441">
    <property type="entry name" value="Protein_kinase_ATP_BS"/>
</dbReference>
<gene>
    <name evidence="8" type="ORF">LOTGIDRAFT_132698</name>
</gene>
<dbReference type="Proteomes" id="UP000030746">
    <property type="component" value="Unassembled WGS sequence"/>
</dbReference>
<keyword evidence="4 6" id="KW-0547">Nucleotide-binding</keyword>
<dbReference type="FunFam" id="1.10.510.10:FF:000743">
    <property type="entry name" value="Predicted protein"/>
    <property type="match status" value="1"/>
</dbReference>
<feature type="binding site" evidence="4">
    <location>
        <begin position="20"/>
        <end position="27"/>
    </location>
    <ligand>
        <name>ATP</name>
        <dbReference type="ChEBI" id="CHEBI:30616"/>
    </ligand>
</feature>
<dbReference type="OMA" id="CRIELFR"/>
<dbReference type="PANTHER" id="PTHR24416:SF611">
    <property type="entry name" value="TYROSINE-PROTEIN KINASE TRANSMEMBRANE RECEPTOR ROR"/>
    <property type="match status" value="1"/>
</dbReference>
<dbReference type="Gene3D" id="3.30.200.20">
    <property type="entry name" value="Phosphorylase Kinase, domain 1"/>
    <property type="match status" value="1"/>
</dbReference>
<dbReference type="InterPro" id="IPR001245">
    <property type="entry name" value="Ser-Thr/Tyr_kinase_cat_dom"/>
</dbReference>